<evidence type="ECO:0000256" key="13">
    <source>
        <dbReference type="ARBA" id="ARBA00036043"/>
    </source>
</evidence>
<dbReference type="PANTHER" id="PTHR43272">
    <property type="entry name" value="LONG-CHAIN-FATTY-ACID--COA LIGASE"/>
    <property type="match status" value="1"/>
</dbReference>
<evidence type="ECO:0000256" key="1">
    <source>
        <dbReference type="ARBA" id="ARBA00004496"/>
    </source>
</evidence>
<accession>A0A7K7R4V5</accession>
<evidence type="ECO:0000256" key="5">
    <source>
        <dbReference type="ARBA" id="ARBA00022832"/>
    </source>
</evidence>
<dbReference type="Gene3D" id="3.40.50.12780">
    <property type="entry name" value="N-terminal domain of ligase-like"/>
    <property type="match status" value="1"/>
</dbReference>
<protein>
    <recommendedName>
        <fullName evidence="15">Long-chain-fatty-acid--CoA ligase ACSBG2</fullName>
        <ecNumber evidence="10">6.2.1.15</ecNumber>
        <ecNumber evidence="11">6.2.1.3</ecNumber>
    </recommendedName>
    <alternativeName>
        <fullName evidence="17">Acyl-CoA synthetase bubblegum family member 2</fullName>
    </alternativeName>
    <alternativeName>
        <fullName evidence="16">Arachidonate--CoA ligase ACSBG2</fullName>
    </alternativeName>
</protein>
<dbReference type="EC" id="6.2.1.15" evidence="10"/>
<evidence type="ECO:0000256" key="3">
    <source>
        <dbReference type="ARBA" id="ARBA00022598"/>
    </source>
</evidence>
<comment type="catalytic activity">
    <reaction evidence="9">
        <text>(5Z,8Z,11Z,14Z)-eicosatetraenoate + ATP + CoA = (5Z,8Z,11Z,14Z)-eicosatetraenoyl-CoA + AMP + diphosphate</text>
        <dbReference type="Rhea" id="RHEA:19713"/>
        <dbReference type="ChEBI" id="CHEBI:30616"/>
        <dbReference type="ChEBI" id="CHEBI:32395"/>
        <dbReference type="ChEBI" id="CHEBI:33019"/>
        <dbReference type="ChEBI" id="CHEBI:57287"/>
        <dbReference type="ChEBI" id="CHEBI:57368"/>
        <dbReference type="ChEBI" id="CHEBI:456215"/>
        <dbReference type="EC" id="6.2.1.15"/>
    </reaction>
    <physiologicalReaction direction="left-to-right" evidence="9">
        <dbReference type="Rhea" id="RHEA:19714"/>
    </physiologicalReaction>
</comment>
<dbReference type="PROSITE" id="PS00455">
    <property type="entry name" value="AMP_BINDING"/>
    <property type="match status" value="1"/>
</dbReference>
<evidence type="ECO:0000256" key="18">
    <source>
        <dbReference type="ARBA" id="ARBA00048666"/>
    </source>
</evidence>
<organism evidence="21 22">
    <name type="scientific">Poecile atricapillus</name>
    <name type="common">Black-capped chickadee</name>
    <name type="synonym">Parus atricapillus</name>
    <dbReference type="NCBI Taxonomy" id="48891"/>
    <lineage>
        <taxon>Eukaryota</taxon>
        <taxon>Metazoa</taxon>
        <taxon>Chordata</taxon>
        <taxon>Craniata</taxon>
        <taxon>Vertebrata</taxon>
        <taxon>Euteleostomi</taxon>
        <taxon>Archelosauria</taxon>
        <taxon>Archosauria</taxon>
        <taxon>Dinosauria</taxon>
        <taxon>Saurischia</taxon>
        <taxon>Theropoda</taxon>
        <taxon>Coelurosauria</taxon>
        <taxon>Aves</taxon>
        <taxon>Neognathae</taxon>
        <taxon>Neoaves</taxon>
        <taxon>Telluraves</taxon>
        <taxon>Australaves</taxon>
        <taxon>Passeriformes</taxon>
        <taxon>Paridae</taxon>
        <taxon>Poecile</taxon>
    </lineage>
</organism>
<dbReference type="CDD" id="cd05933">
    <property type="entry name" value="ACSBG_like"/>
    <property type="match status" value="1"/>
</dbReference>
<comment type="similarity">
    <text evidence="14">Belongs to the ATP-dependent AMP-binding enzyme family. Bubblegum subfamily.</text>
</comment>
<feature type="non-terminal residue" evidence="21">
    <location>
        <position position="580"/>
    </location>
</feature>
<reference evidence="21 22" key="1">
    <citation type="submission" date="2019-09" db="EMBL/GenBank/DDBJ databases">
        <title>Bird 10,000 Genomes (B10K) Project - Family phase.</title>
        <authorList>
            <person name="Zhang G."/>
        </authorList>
    </citation>
    <scope>NUCLEOTIDE SEQUENCE [LARGE SCALE GENOMIC DNA]</scope>
    <source>
        <strain evidence="21">OUT-0023</strain>
        <tissue evidence="21">Blood</tissue>
    </source>
</reference>
<evidence type="ECO:0000256" key="15">
    <source>
        <dbReference type="ARBA" id="ARBA00040479"/>
    </source>
</evidence>
<gene>
    <name evidence="21" type="primary">Acsbg2</name>
    <name evidence="21" type="ORF">POEATR_R01500</name>
</gene>
<keyword evidence="6" id="KW-0067">ATP-binding</keyword>
<dbReference type="InterPro" id="IPR020845">
    <property type="entry name" value="AMP-binding_CS"/>
</dbReference>
<keyword evidence="22" id="KW-1185">Reference proteome</keyword>
<evidence type="ECO:0000256" key="9">
    <source>
        <dbReference type="ARBA" id="ARBA00024548"/>
    </source>
</evidence>
<keyword evidence="4" id="KW-0547">Nucleotide-binding</keyword>
<dbReference type="GO" id="GO:0016020">
    <property type="term" value="C:membrane"/>
    <property type="evidence" value="ECO:0007669"/>
    <property type="project" value="TreeGrafter"/>
</dbReference>
<keyword evidence="2" id="KW-0963">Cytoplasm</keyword>
<evidence type="ECO:0000256" key="12">
    <source>
        <dbReference type="ARBA" id="ARBA00035848"/>
    </source>
</evidence>
<name>A0A7K7R4V5_POEAT</name>
<feature type="non-terminal residue" evidence="21">
    <location>
        <position position="1"/>
    </location>
</feature>
<evidence type="ECO:0000259" key="20">
    <source>
        <dbReference type="Pfam" id="PF00501"/>
    </source>
</evidence>
<dbReference type="Pfam" id="PF00501">
    <property type="entry name" value="AMP-binding"/>
    <property type="match status" value="1"/>
</dbReference>
<feature type="domain" description="AMP-dependent synthetase/ligase" evidence="20">
    <location>
        <begin position="4"/>
        <end position="384"/>
    </location>
</feature>
<dbReference type="AlphaFoldDB" id="A0A7K7R4V5"/>
<evidence type="ECO:0000256" key="10">
    <source>
        <dbReference type="ARBA" id="ARBA00026113"/>
    </source>
</evidence>
<comment type="catalytic activity">
    <reaction evidence="18">
        <text>tetracosanoate + ATP + CoA = tetracosanoyl-CoA + AMP + diphosphate</text>
        <dbReference type="Rhea" id="RHEA:33639"/>
        <dbReference type="ChEBI" id="CHEBI:30616"/>
        <dbReference type="ChEBI" id="CHEBI:31014"/>
        <dbReference type="ChEBI" id="CHEBI:33019"/>
        <dbReference type="ChEBI" id="CHEBI:57287"/>
        <dbReference type="ChEBI" id="CHEBI:65052"/>
        <dbReference type="ChEBI" id="CHEBI:456215"/>
    </reaction>
    <physiologicalReaction direction="left-to-right" evidence="18">
        <dbReference type="Rhea" id="RHEA:33640"/>
    </physiologicalReaction>
</comment>
<evidence type="ECO:0000313" key="21">
    <source>
        <dbReference type="EMBL" id="NWZ87264.1"/>
    </source>
</evidence>
<dbReference type="InterPro" id="IPR042099">
    <property type="entry name" value="ANL_N_sf"/>
</dbReference>
<dbReference type="EMBL" id="VZSS01000175">
    <property type="protein sequence ID" value="NWZ87264.1"/>
    <property type="molecule type" value="Genomic_DNA"/>
</dbReference>
<proteinExistence type="inferred from homology"/>
<evidence type="ECO:0000256" key="14">
    <source>
        <dbReference type="ARBA" id="ARBA00038034"/>
    </source>
</evidence>
<dbReference type="SUPFAM" id="SSF56801">
    <property type="entry name" value="Acetyl-CoA synthetase-like"/>
    <property type="match status" value="1"/>
</dbReference>
<evidence type="ECO:0000256" key="19">
    <source>
        <dbReference type="ARBA" id="ARBA00049139"/>
    </source>
</evidence>
<keyword evidence="3 21" id="KW-0436">Ligase</keyword>
<evidence type="ECO:0000313" key="22">
    <source>
        <dbReference type="Proteomes" id="UP000540071"/>
    </source>
</evidence>
<sequence>SCLQLGLERFHGVGILGFNSAEWFIADIGAILAGGFAVGIYTTNSPEACHYVAENCSANVIVVENHKQLQKILEIEDRLPHLKGIVQYGEEIKEKRPNLYSWREFMELGRDVPDSRLHEIIASQKPNQCCTLIYTSGTTGQPKGVMLSHDNLTWTAAVAARFITLSDAHDRQEHVVSYLPLSHIAAQMCDIWAAMSYGVQVYFAQPDALKGSLVETLREVRPTAFLGVPRVWEKMEEKMKSVGMKASAFRRRVASWAKEVGLQTNLKRMNGYSEVPVNFRLARQLVYRKVRKAIGLDRCTKCYTGAAPITRETLEFFLSLNIPVLELYGMSESSGPHTISLPHAFRLGSCGKELGGCHTLIHKPDRDGVGEICFSGRHIFMGYLNMEDKTKEAIDEDGWLHSGDLGKHDKDGFLFITGRIKELIITAGGENIPPVPIEDAVKNAVPIISNAMLVGDKAKFLAMLLTLKCVVDAETGEPRDDLSPEALEFCQKLGSKATKVSEIISSKDKAIYAAIQKGISAVNEGAVSNAQKVQKWVLLEKDFSLFGGELGPTMKLKRPVVAQKYRDQIAQFYTDLETSS</sequence>
<comment type="catalytic activity">
    <reaction evidence="13">
        <text>(9Z)-octadecenoate + ATP + CoA = (9Z)-octadecenoyl-CoA + AMP + diphosphate</text>
        <dbReference type="Rhea" id="RHEA:33607"/>
        <dbReference type="ChEBI" id="CHEBI:30616"/>
        <dbReference type="ChEBI" id="CHEBI:30823"/>
        <dbReference type="ChEBI" id="CHEBI:33019"/>
        <dbReference type="ChEBI" id="CHEBI:57287"/>
        <dbReference type="ChEBI" id="CHEBI:57387"/>
        <dbReference type="ChEBI" id="CHEBI:456215"/>
    </reaction>
    <physiologicalReaction direction="left-to-right" evidence="13">
        <dbReference type="Rhea" id="RHEA:33608"/>
    </physiologicalReaction>
</comment>
<dbReference type="EC" id="6.2.1.3" evidence="11"/>
<dbReference type="InterPro" id="IPR000873">
    <property type="entry name" value="AMP-dep_synth/lig_dom"/>
</dbReference>
<evidence type="ECO:0000256" key="2">
    <source>
        <dbReference type="ARBA" id="ARBA00022490"/>
    </source>
</evidence>
<evidence type="ECO:0000256" key="6">
    <source>
        <dbReference type="ARBA" id="ARBA00022840"/>
    </source>
</evidence>
<dbReference type="Pfam" id="PF23562">
    <property type="entry name" value="AMP-binding_C_3"/>
    <property type="match status" value="1"/>
</dbReference>
<keyword evidence="5" id="KW-0276">Fatty acid metabolism</keyword>
<dbReference type="GO" id="GO:0005524">
    <property type="term" value="F:ATP binding"/>
    <property type="evidence" value="ECO:0007669"/>
    <property type="project" value="UniProtKB-KW"/>
</dbReference>
<comment type="caution">
    <text evidence="21">The sequence shown here is derived from an EMBL/GenBank/DDBJ whole genome shotgun (WGS) entry which is preliminary data.</text>
</comment>
<comment type="catalytic activity">
    <reaction evidence="19">
        <text>hexadecanoate + ATP + CoA = hexadecanoyl-CoA + AMP + diphosphate</text>
        <dbReference type="Rhea" id="RHEA:30751"/>
        <dbReference type="ChEBI" id="CHEBI:7896"/>
        <dbReference type="ChEBI" id="CHEBI:30616"/>
        <dbReference type="ChEBI" id="CHEBI:33019"/>
        <dbReference type="ChEBI" id="CHEBI:57287"/>
        <dbReference type="ChEBI" id="CHEBI:57379"/>
        <dbReference type="ChEBI" id="CHEBI:456215"/>
    </reaction>
    <physiologicalReaction direction="left-to-right" evidence="19">
        <dbReference type="Rhea" id="RHEA:30752"/>
    </physiologicalReaction>
</comment>
<comment type="catalytic activity">
    <reaction evidence="12">
        <text>(9Z,12Z)-octadecadienoate + ATP + CoA = (9Z,12Z)-octadecadienoyl-CoA + AMP + diphosphate</text>
        <dbReference type="Rhea" id="RHEA:33651"/>
        <dbReference type="ChEBI" id="CHEBI:30245"/>
        <dbReference type="ChEBI" id="CHEBI:30616"/>
        <dbReference type="ChEBI" id="CHEBI:33019"/>
        <dbReference type="ChEBI" id="CHEBI:57287"/>
        <dbReference type="ChEBI" id="CHEBI:57383"/>
        <dbReference type="ChEBI" id="CHEBI:456215"/>
    </reaction>
    <physiologicalReaction direction="left-to-right" evidence="12">
        <dbReference type="Rhea" id="RHEA:33652"/>
    </physiologicalReaction>
</comment>
<comment type="subcellular location">
    <subcellularLocation>
        <location evidence="1">Cytoplasm</location>
    </subcellularLocation>
</comment>
<evidence type="ECO:0000256" key="16">
    <source>
        <dbReference type="ARBA" id="ARBA00042118"/>
    </source>
</evidence>
<keyword evidence="7" id="KW-0443">Lipid metabolism</keyword>
<comment type="catalytic activity">
    <reaction evidence="8">
        <text>a long-chain fatty acid + ATP + CoA = a long-chain fatty acyl-CoA + AMP + diphosphate</text>
        <dbReference type="Rhea" id="RHEA:15421"/>
        <dbReference type="ChEBI" id="CHEBI:30616"/>
        <dbReference type="ChEBI" id="CHEBI:33019"/>
        <dbReference type="ChEBI" id="CHEBI:57287"/>
        <dbReference type="ChEBI" id="CHEBI:57560"/>
        <dbReference type="ChEBI" id="CHEBI:83139"/>
        <dbReference type="ChEBI" id="CHEBI:456215"/>
        <dbReference type="EC" id="6.2.1.3"/>
    </reaction>
    <physiologicalReaction direction="left-to-right" evidence="8">
        <dbReference type="Rhea" id="RHEA:15422"/>
    </physiologicalReaction>
</comment>
<dbReference type="PANTHER" id="PTHR43272:SF101">
    <property type="entry name" value="ACYL-COA SYNTHETASE BUBBLEGUM FAMILY MEMBER 2-RELATED"/>
    <property type="match status" value="1"/>
</dbReference>
<dbReference type="GO" id="GO:0047676">
    <property type="term" value="F:arachidonate-CoA ligase activity"/>
    <property type="evidence" value="ECO:0007669"/>
    <property type="project" value="UniProtKB-EC"/>
</dbReference>
<evidence type="ECO:0000256" key="4">
    <source>
        <dbReference type="ARBA" id="ARBA00022741"/>
    </source>
</evidence>
<evidence type="ECO:0000256" key="7">
    <source>
        <dbReference type="ARBA" id="ARBA00023098"/>
    </source>
</evidence>
<evidence type="ECO:0000256" key="17">
    <source>
        <dbReference type="ARBA" id="ARBA00043192"/>
    </source>
</evidence>
<dbReference type="Proteomes" id="UP000540071">
    <property type="component" value="Unassembled WGS sequence"/>
</dbReference>
<evidence type="ECO:0000256" key="8">
    <source>
        <dbReference type="ARBA" id="ARBA00024484"/>
    </source>
</evidence>
<evidence type="ECO:0000256" key="11">
    <source>
        <dbReference type="ARBA" id="ARBA00026121"/>
    </source>
</evidence>
<dbReference type="GO" id="GO:0005783">
    <property type="term" value="C:endoplasmic reticulum"/>
    <property type="evidence" value="ECO:0007669"/>
    <property type="project" value="TreeGrafter"/>
</dbReference>